<keyword evidence="3" id="KW-1185">Reference proteome</keyword>
<dbReference type="EMBL" id="JBHLWQ010000092">
    <property type="protein sequence ID" value="MFC0200691.1"/>
    <property type="molecule type" value="Genomic_DNA"/>
</dbReference>
<evidence type="ECO:0000313" key="2">
    <source>
        <dbReference type="EMBL" id="MFC0200691.1"/>
    </source>
</evidence>
<reference evidence="2 3" key="1">
    <citation type="submission" date="2024-09" db="EMBL/GenBank/DDBJ databases">
        <authorList>
            <person name="Sun Q."/>
            <person name="Mori K."/>
        </authorList>
    </citation>
    <scope>NUCLEOTIDE SEQUENCE [LARGE SCALE GENOMIC DNA]</scope>
    <source>
        <strain evidence="2 3">CCM 7904</strain>
    </source>
</reference>
<dbReference type="Pfam" id="PF11860">
    <property type="entry name" value="Muramidase"/>
    <property type="match status" value="1"/>
</dbReference>
<comment type="caution">
    <text evidence="2">The sequence shown here is derived from an EMBL/GenBank/DDBJ whole genome shotgun (WGS) entry which is preliminary data.</text>
</comment>
<protein>
    <submittedName>
        <fullName evidence="2">N-acetylmuramidase domain-containing protein</fullName>
    </submittedName>
</protein>
<dbReference type="InterPro" id="IPR024408">
    <property type="entry name" value="Muramidase"/>
</dbReference>
<dbReference type="Proteomes" id="UP001589795">
    <property type="component" value="Unassembled WGS sequence"/>
</dbReference>
<evidence type="ECO:0000259" key="1">
    <source>
        <dbReference type="Pfam" id="PF11860"/>
    </source>
</evidence>
<proteinExistence type="predicted"/>
<evidence type="ECO:0000313" key="3">
    <source>
        <dbReference type="Proteomes" id="UP001589795"/>
    </source>
</evidence>
<accession>A0ABV6CN94</accession>
<sequence length="69" mass="7418">MISAVIKVETAAGGFVRYGRPRMLFESYVFWRELGAGSKRERAEAQVWHAAGGVQPAIPPTAMPACAAP</sequence>
<organism evidence="2 3">
    <name type="scientific">Paracoccus rhizosphaerae</name>
    <dbReference type="NCBI Taxonomy" id="1133347"/>
    <lineage>
        <taxon>Bacteria</taxon>
        <taxon>Pseudomonadati</taxon>
        <taxon>Pseudomonadota</taxon>
        <taxon>Alphaproteobacteria</taxon>
        <taxon>Rhodobacterales</taxon>
        <taxon>Paracoccaceae</taxon>
        <taxon>Paracoccus</taxon>
    </lineage>
</organism>
<feature type="domain" description="N-acetylmuramidase" evidence="1">
    <location>
        <begin position="2"/>
        <end position="41"/>
    </location>
</feature>
<dbReference type="RefSeq" id="WP_378926632.1">
    <property type="nucleotide sequence ID" value="NZ_JAOTBE010000081.1"/>
</dbReference>
<name>A0ABV6CN94_9RHOB</name>
<gene>
    <name evidence="2" type="ORF">ACFFIZ_10265</name>
</gene>